<evidence type="ECO:0000256" key="7">
    <source>
        <dbReference type="ARBA" id="ARBA00039022"/>
    </source>
</evidence>
<evidence type="ECO:0000256" key="9">
    <source>
        <dbReference type="ARBA" id="ARBA00048689"/>
    </source>
</evidence>
<evidence type="ECO:0000256" key="3">
    <source>
        <dbReference type="ARBA" id="ARBA00006739"/>
    </source>
</evidence>
<name>A0ABV3D9A1_9ACTN</name>
<evidence type="ECO:0000259" key="12">
    <source>
        <dbReference type="Pfam" id="PF00535"/>
    </source>
</evidence>
<feature type="region of interest" description="Disordered" evidence="11">
    <location>
        <begin position="1"/>
        <end position="21"/>
    </location>
</feature>
<dbReference type="PANTHER" id="PTHR48090:SF10">
    <property type="entry name" value="GLUCOSYL-3-PHOSPHOGLYCERATE SYNTHASE"/>
    <property type="match status" value="1"/>
</dbReference>
<dbReference type="InterPro" id="IPR001173">
    <property type="entry name" value="Glyco_trans_2-like"/>
</dbReference>
<dbReference type="Proteomes" id="UP001551482">
    <property type="component" value="Unassembled WGS sequence"/>
</dbReference>
<evidence type="ECO:0000256" key="4">
    <source>
        <dbReference type="ARBA" id="ARBA00022676"/>
    </source>
</evidence>
<dbReference type="EMBL" id="JBEZFP010000001">
    <property type="protein sequence ID" value="MEU8132042.1"/>
    <property type="molecule type" value="Genomic_DNA"/>
</dbReference>
<keyword evidence="14" id="KW-1185">Reference proteome</keyword>
<keyword evidence="6" id="KW-0460">Magnesium</keyword>
<feature type="compositionally biased region" description="Low complexity" evidence="11">
    <location>
        <begin position="256"/>
        <end position="289"/>
    </location>
</feature>
<proteinExistence type="inferred from homology"/>
<organism evidence="13 14">
    <name type="scientific">Streptodolium elevatio</name>
    <dbReference type="NCBI Taxonomy" id="3157996"/>
    <lineage>
        <taxon>Bacteria</taxon>
        <taxon>Bacillati</taxon>
        <taxon>Actinomycetota</taxon>
        <taxon>Actinomycetes</taxon>
        <taxon>Kitasatosporales</taxon>
        <taxon>Streptomycetaceae</taxon>
        <taxon>Streptodolium</taxon>
    </lineage>
</organism>
<evidence type="ECO:0000256" key="1">
    <source>
        <dbReference type="ARBA" id="ARBA00001936"/>
    </source>
</evidence>
<evidence type="ECO:0000256" key="2">
    <source>
        <dbReference type="ARBA" id="ARBA00001946"/>
    </source>
</evidence>
<comment type="similarity">
    <text evidence="3">Belongs to the glycosyltransferase 2 family.</text>
</comment>
<evidence type="ECO:0000256" key="6">
    <source>
        <dbReference type="ARBA" id="ARBA00022842"/>
    </source>
</evidence>
<feature type="region of interest" description="Disordered" evidence="11">
    <location>
        <begin position="256"/>
        <end position="298"/>
    </location>
</feature>
<dbReference type="InterPro" id="IPR050256">
    <property type="entry name" value="Glycosyltransferase_2"/>
</dbReference>
<dbReference type="InterPro" id="IPR029044">
    <property type="entry name" value="Nucleotide-diphossugar_trans"/>
</dbReference>
<comment type="cofactor">
    <cofactor evidence="1">
        <name>Mn(2+)</name>
        <dbReference type="ChEBI" id="CHEBI:29035"/>
    </cofactor>
</comment>
<dbReference type="Gene3D" id="3.90.550.10">
    <property type="entry name" value="Spore Coat Polysaccharide Biosynthesis Protein SpsA, Chain A"/>
    <property type="match status" value="1"/>
</dbReference>
<sequence length="298" mass="29884">MALQASGSDASDEATGIPGPTAVVIPAHDEERRIAATVRAARVVDGVDLVVVVDDGSRDRTVAAAAAAGAIVVRHGRNRGKAAAMETGAAVVAAIDAREGRDKPDTAHLLLFLDADLEESAANAAVLIDPVRGGAAAMTIAVLPPQKRAGGGHGFVVRASREGIRKASGFAATQPLSGQRCLTREAFDAALPLAAGFGVETGLTIDLVRQGFAVREVEVDLHHRVTGKDWAAQVHRARQYAHVARALAERGAAGALPGAVRGKPSPGPSGAAGAAGAGSDADSGAQAGPHSGRTGAGS</sequence>
<dbReference type="RefSeq" id="WP_358347199.1">
    <property type="nucleotide sequence ID" value="NZ_JBEZFP010000001.1"/>
</dbReference>
<comment type="caution">
    <text evidence="13">The sequence shown here is derived from an EMBL/GenBank/DDBJ whole genome shotgun (WGS) entry which is preliminary data.</text>
</comment>
<feature type="domain" description="Glycosyltransferase 2-like" evidence="12">
    <location>
        <begin position="23"/>
        <end position="135"/>
    </location>
</feature>
<evidence type="ECO:0000256" key="8">
    <source>
        <dbReference type="ARBA" id="ARBA00040894"/>
    </source>
</evidence>
<dbReference type="SUPFAM" id="SSF53448">
    <property type="entry name" value="Nucleotide-diphospho-sugar transferases"/>
    <property type="match status" value="1"/>
</dbReference>
<dbReference type="GO" id="GO:0016757">
    <property type="term" value="F:glycosyltransferase activity"/>
    <property type="evidence" value="ECO:0007669"/>
    <property type="project" value="UniProtKB-KW"/>
</dbReference>
<evidence type="ECO:0000313" key="14">
    <source>
        <dbReference type="Proteomes" id="UP001551482"/>
    </source>
</evidence>
<protein>
    <recommendedName>
        <fullName evidence="8">Glucosyl-3-phosphoglycerate synthase</fullName>
        <ecNumber evidence="7">2.4.1.266</ecNumber>
    </recommendedName>
</protein>
<dbReference type="Pfam" id="PF00535">
    <property type="entry name" value="Glycos_transf_2"/>
    <property type="match status" value="1"/>
</dbReference>
<dbReference type="EC" id="2.4.1.266" evidence="7"/>
<keyword evidence="4 13" id="KW-0328">Glycosyltransferase</keyword>
<comment type="catalytic activity">
    <reaction evidence="10">
        <text>an NDP-alpha-D-glucose + (2R)-3-phosphoglycerate = (2R)-2-O-(alpha-D-glucopyranosyl)-3-phospho-glycerate + a ribonucleoside 5'-diphosphate + H(+)</text>
        <dbReference type="Rhea" id="RHEA:47244"/>
        <dbReference type="ChEBI" id="CHEBI:15378"/>
        <dbReference type="ChEBI" id="CHEBI:57930"/>
        <dbReference type="ChEBI" id="CHEBI:58272"/>
        <dbReference type="ChEBI" id="CHEBI:62600"/>
        <dbReference type="ChEBI" id="CHEBI:76533"/>
        <dbReference type="EC" id="2.4.1.266"/>
    </reaction>
    <physiologicalReaction direction="left-to-right" evidence="10">
        <dbReference type="Rhea" id="RHEA:47245"/>
    </physiologicalReaction>
</comment>
<evidence type="ECO:0000313" key="13">
    <source>
        <dbReference type="EMBL" id="MEU8132042.1"/>
    </source>
</evidence>
<accession>A0ABV3D9A1</accession>
<dbReference type="PANTHER" id="PTHR48090">
    <property type="entry name" value="UNDECAPRENYL-PHOSPHATE 4-DEOXY-4-FORMAMIDO-L-ARABINOSE TRANSFERASE-RELATED"/>
    <property type="match status" value="1"/>
</dbReference>
<evidence type="ECO:0000256" key="5">
    <source>
        <dbReference type="ARBA" id="ARBA00022679"/>
    </source>
</evidence>
<gene>
    <name evidence="13" type="ORF">AB0C36_00885</name>
</gene>
<evidence type="ECO:0000256" key="10">
    <source>
        <dbReference type="ARBA" id="ARBA00048997"/>
    </source>
</evidence>
<comment type="cofactor">
    <cofactor evidence="2">
        <name>Mg(2+)</name>
        <dbReference type="ChEBI" id="CHEBI:18420"/>
    </cofactor>
</comment>
<reference evidence="13 14" key="1">
    <citation type="submission" date="2024-06" db="EMBL/GenBank/DDBJ databases">
        <title>The Natural Products Discovery Center: Release of the First 8490 Sequenced Strains for Exploring Actinobacteria Biosynthetic Diversity.</title>
        <authorList>
            <person name="Kalkreuter E."/>
            <person name="Kautsar S.A."/>
            <person name="Yang D."/>
            <person name="Bader C.D."/>
            <person name="Teijaro C.N."/>
            <person name="Fluegel L."/>
            <person name="Davis C.M."/>
            <person name="Simpson J.R."/>
            <person name="Lauterbach L."/>
            <person name="Steele A.D."/>
            <person name="Gui C."/>
            <person name="Meng S."/>
            <person name="Li G."/>
            <person name="Viehrig K."/>
            <person name="Ye F."/>
            <person name="Su P."/>
            <person name="Kiefer A.F."/>
            <person name="Nichols A."/>
            <person name="Cepeda A.J."/>
            <person name="Yan W."/>
            <person name="Fan B."/>
            <person name="Jiang Y."/>
            <person name="Adhikari A."/>
            <person name="Zheng C.-J."/>
            <person name="Schuster L."/>
            <person name="Cowan T.M."/>
            <person name="Smanski M.J."/>
            <person name="Chevrette M.G."/>
            <person name="De Carvalho L.P.S."/>
            <person name="Shen B."/>
        </authorList>
    </citation>
    <scope>NUCLEOTIDE SEQUENCE [LARGE SCALE GENOMIC DNA]</scope>
    <source>
        <strain evidence="13 14">NPDC048946</strain>
    </source>
</reference>
<keyword evidence="5 13" id="KW-0808">Transferase</keyword>
<comment type="catalytic activity">
    <reaction evidence="9">
        <text>(2R)-3-phosphoglycerate + UDP-alpha-D-glucose = (2R)-2-O-(alpha-D-glucopyranosyl)-3-phospho-glycerate + UDP + H(+)</text>
        <dbReference type="Rhea" id="RHEA:31319"/>
        <dbReference type="ChEBI" id="CHEBI:15378"/>
        <dbReference type="ChEBI" id="CHEBI:58223"/>
        <dbReference type="ChEBI" id="CHEBI:58272"/>
        <dbReference type="ChEBI" id="CHEBI:58885"/>
        <dbReference type="ChEBI" id="CHEBI:62600"/>
        <dbReference type="EC" id="2.4.1.266"/>
    </reaction>
    <physiologicalReaction direction="left-to-right" evidence="9">
        <dbReference type="Rhea" id="RHEA:31320"/>
    </physiologicalReaction>
</comment>
<evidence type="ECO:0000256" key="11">
    <source>
        <dbReference type="SAM" id="MobiDB-lite"/>
    </source>
</evidence>